<feature type="transmembrane region" description="Helical" evidence="8">
    <location>
        <begin position="297"/>
        <end position="317"/>
    </location>
</feature>
<dbReference type="InterPro" id="IPR000715">
    <property type="entry name" value="Glycosyl_transferase_4"/>
</dbReference>
<evidence type="ECO:0000256" key="8">
    <source>
        <dbReference type="SAM" id="Phobius"/>
    </source>
</evidence>
<evidence type="ECO:0000256" key="7">
    <source>
        <dbReference type="PIRSR" id="PIRSR600715-1"/>
    </source>
</evidence>
<evidence type="ECO:0000256" key="5">
    <source>
        <dbReference type="ARBA" id="ARBA00022989"/>
    </source>
</evidence>
<dbReference type="GO" id="GO:0046872">
    <property type="term" value="F:metal ion binding"/>
    <property type="evidence" value="ECO:0007669"/>
    <property type="project" value="UniProtKB-KW"/>
</dbReference>
<evidence type="ECO:0000256" key="4">
    <source>
        <dbReference type="ARBA" id="ARBA00022692"/>
    </source>
</evidence>
<feature type="transmembrane region" description="Helical" evidence="8">
    <location>
        <begin position="180"/>
        <end position="200"/>
    </location>
</feature>
<dbReference type="Pfam" id="PF00953">
    <property type="entry name" value="Glycos_transf_4"/>
    <property type="match status" value="1"/>
</dbReference>
<name>A0A2V1P123_9RHOB</name>
<evidence type="ECO:0008006" key="11">
    <source>
        <dbReference type="Google" id="ProtNLM"/>
    </source>
</evidence>
<keyword evidence="5 8" id="KW-1133">Transmembrane helix</keyword>
<evidence type="ECO:0000256" key="6">
    <source>
        <dbReference type="ARBA" id="ARBA00023136"/>
    </source>
</evidence>
<dbReference type="GO" id="GO:0044038">
    <property type="term" value="P:cell wall macromolecule biosynthetic process"/>
    <property type="evidence" value="ECO:0007669"/>
    <property type="project" value="TreeGrafter"/>
</dbReference>
<proteinExistence type="predicted"/>
<dbReference type="CDD" id="cd06912">
    <property type="entry name" value="GT_MraY_like"/>
    <property type="match status" value="1"/>
</dbReference>
<keyword evidence="4 8" id="KW-0812">Transmembrane</keyword>
<feature type="binding site" evidence="7">
    <location>
        <position position="211"/>
    </location>
    <ligand>
        <name>Mg(2+)</name>
        <dbReference type="ChEBI" id="CHEBI:18420"/>
    </ligand>
</feature>
<feature type="transmembrane region" description="Helical" evidence="8">
    <location>
        <begin position="323"/>
        <end position="345"/>
    </location>
</feature>
<sequence length="379" mass="40777">MVTLLALSFMISLFFVAYGRRTARLLGRAHDLHAVQSMHTRPTPRVGGIAIFGAFGLSVIFAPASISQSYALFSMSAALLFAAGLLEDLGFHVSPRNRLLAAAGASLLVVLLLGVWLPRAGIPGLDAVLGYWPIGIPFTLLLTAGIANAFNMIDGVNGLASMTAIVTAVAMSLIADKAGYHAMVHLALMLAGGVFGFFLLNYPFGKIFLGDAGAYTLGFVLSWFGIAILLEAPTASPWAILLVLFWPVADMLLAIYRRSRRKADAMAPDRLHVHQMVMRALEICALGRNRRRIANPLTTLVLTPFVIAPPVVGVVFWNNTINSFAAVVGFGIVFFASYVAAPALIRRFRINAENATPIQKTVAKWHKRETAGDRKAGGF</sequence>
<dbReference type="PANTHER" id="PTHR22926">
    <property type="entry name" value="PHOSPHO-N-ACETYLMURAMOYL-PENTAPEPTIDE-TRANSFERASE"/>
    <property type="match status" value="1"/>
</dbReference>
<evidence type="ECO:0000256" key="2">
    <source>
        <dbReference type="ARBA" id="ARBA00022475"/>
    </source>
</evidence>
<dbReference type="RefSeq" id="WP_109389531.1">
    <property type="nucleotide sequence ID" value="NZ_QETF01000017.1"/>
</dbReference>
<keyword evidence="10" id="KW-1185">Reference proteome</keyword>
<gene>
    <name evidence="9" type="ORF">DFK10_13310</name>
</gene>
<dbReference type="GO" id="GO:0016780">
    <property type="term" value="F:phosphotransferase activity, for other substituted phosphate groups"/>
    <property type="evidence" value="ECO:0007669"/>
    <property type="project" value="InterPro"/>
</dbReference>
<dbReference type="AlphaFoldDB" id="A0A2V1P123"/>
<feature type="transmembrane region" description="Helical" evidence="8">
    <location>
        <begin position="99"/>
        <end position="117"/>
    </location>
</feature>
<evidence type="ECO:0000313" key="9">
    <source>
        <dbReference type="EMBL" id="PWG16165.1"/>
    </source>
</evidence>
<reference evidence="10" key="1">
    <citation type="submission" date="2018-05" db="EMBL/GenBank/DDBJ databases">
        <authorList>
            <person name="Du Z."/>
            <person name="Wang X."/>
        </authorList>
    </citation>
    <scope>NUCLEOTIDE SEQUENCE [LARGE SCALE GENOMIC DNA]</scope>
    <source>
        <strain evidence="10">WDS4C29</strain>
    </source>
</reference>
<dbReference type="GO" id="GO:0071555">
    <property type="term" value="P:cell wall organization"/>
    <property type="evidence" value="ECO:0007669"/>
    <property type="project" value="TreeGrafter"/>
</dbReference>
<comment type="cofactor">
    <cofactor evidence="7">
        <name>Mg(2+)</name>
        <dbReference type="ChEBI" id="CHEBI:18420"/>
    </cofactor>
</comment>
<evidence type="ECO:0000256" key="1">
    <source>
        <dbReference type="ARBA" id="ARBA00004651"/>
    </source>
</evidence>
<dbReference type="PANTHER" id="PTHR22926:SF3">
    <property type="entry name" value="UNDECAPRENYL-PHOSPHATE ALPHA-N-ACETYLGLUCOSAMINYL 1-PHOSPHATE TRANSFERASE"/>
    <property type="match status" value="1"/>
</dbReference>
<comment type="subcellular location">
    <subcellularLocation>
        <location evidence="1">Cell membrane</location>
        <topology evidence="1">Multi-pass membrane protein</topology>
    </subcellularLocation>
</comment>
<feature type="transmembrane region" description="Helical" evidence="8">
    <location>
        <begin position="236"/>
        <end position="256"/>
    </location>
</feature>
<feature type="transmembrane region" description="Helical" evidence="8">
    <location>
        <begin position="156"/>
        <end position="174"/>
    </location>
</feature>
<organism evidence="9 10">
    <name type="scientific">Salibaculum griseiflavum</name>
    <dbReference type="NCBI Taxonomy" id="1914409"/>
    <lineage>
        <taxon>Bacteria</taxon>
        <taxon>Pseudomonadati</taxon>
        <taxon>Pseudomonadota</taxon>
        <taxon>Alphaproteobacteria</taxon>
        <taxon>Rhodobacterales</taxon>
        <taxon>Roseobacteraceae</taxon>
        <taxon>Salibaculum</taxon>
    </lineage>
</organism>
<protein>
    <recommendedName>
        <fullName evidence="11">UDP-N-acetylmuramyl pentapeptide phosphotransferase/UDP-N-acetylglucosamine-1-phosphate transferase</fullName>
    </recommendedName>
</protein>
<feature type="transmembrane region" description="Helical" evidence="8">
    <location>
        <begin position="6"/>
        <end position="23"/>
    </location>
</feature>
<evidence type="ECO:0000256" key="3">
    <source>
        <dbReference type="ARBA" id="ARBA00022679"/>
    </source>
</evidence>
<keyword evidence="2" id="KW-1003">Cell membrane</keyword>
<keyword evidence="3" id="KW-0808">Transferase</keyword>
<dbReference type="GO" id="GO:0005886">
    <property type="term" value="C:plasma membrane"/>
    <property type="evidence" value="ECO:0007669"/>
    <property type="project" value="UniProtKB-SubCell"/>
</dbReference>
<keyword evidence="7" id="KW-0460">Magnesium</keyword>
<evidence type="ECO:0000313" key="10">
    <source>
        <dbReference type="Proteomes" id="UP000245293"/>
    </source>
</evidence>
<dbReference type="Proteomes" id="UP000245293">
    <property type="component" value="Unassembled WGS sequence"/>
</dbReference>
<feature type="transmembrane region" description="Helical" evidence="8">
    <location>
        <begin position="70"/>
        <end position="87"/>
    </location>
</feature>
<keyword evidence="7" id="KW-0479">Metal-binding</keyword>
<dbReference type="OrthoDB" id="9783652at2"/>
<keyword evidence="6 8" id="KW-0472">Membrane</keyword>
<feature type="transmembrane region" description="Helical" evidence="8">
    <location>
        <begin position="129"/>
        <end position="149"/>
    </location>
</feature>
<feature type="binding site" evidence="7">
    <location>
        <position position="151"/>
    </location>
    <ligand>
        <name>Mg(2+)</name>
        <dbReference type="ChEBI" id="CHEBI:18420"/>
    </ligand>
</feature>
<feature type="transmembrane region" description="Helical" evidence="8">
    <location>
        <begin position="212"/>
        <end position="230"/>
    </location>
</feature>
<accession>A0A2V1P123</accession>
<dbReference type="GO" id="GO:0009103">
    <property type="term" value="P:lipopolysaccharide biosynthetic process"/>
    <property type="evidence" value="ECO:0007669"/>
    <property type="project" value="TreeGrafter"/>
</dbReference>
<feature type="transmembrane region" description="Helical" evidence="8">
    <location>
        <begin position="44"/>
        <end position="64"/>
    </location>
</feature>
<dbReference type="EMBL" id="QETF01000017">
    <property type="protein sequence ID" value="PWG16165.1"/>
    <property type="molecule type" value="Genomic_DNA"/>
</dbReference>
<comment type="caution">
    <text evidence="9">The sequence shown here is derived from an EMBL/GenBank/DDBJ whole genome shotgun (WGS) entry which is preliminary data.</text>
</comment>